<feature type="binding site" evidence="16">
    <location>
        <position position="78"/>
    </location>
    <ligand>
        <name>Zn(2+)</name>
        <dbReference type="ChEBI" id="CHEBI:29105"/>
        <note>catalytic</note>
    </ligand>
</feature>
<feature type="active site" description="Proton donor" evidence="14">
    <location>
        <position position="55"/>
    </location>
</feature>
<dbReference type="Gene3D" id="3.40.140.10">
    <property type="entry name" value="Cytidine Deaminase, domain 2"/>
    <property type="match status" value="1"/>
</dbReference>
<evidence type="ECO:0000313" key="18">
    <source>
        <dbReference type="EMBL" id="RNF48683.1"/>
    </source>
</evidence>
<dbReference type="GO" id="GO:0009231">
    <property type="term" value="P:riboflavin biosynthetic process"/>
    <property type="evidence" value="ECO:0007669"/>
    <property type="project" value="UniProtKB-UniPathway"/>
</dbReference>
<evidence type="ECO:0000313" key="19">
    <source>
        <dbReference type="Proteomes" id="UP000280507"/>
    </source>
</evidence>
<dbReference type="InterPro" id="IPR002734">
    <property type="entry name" value="RibDG_C"/>
</dbReference>
<evidence type="ECO:0000256" key="12">
    <source>
        <dbReference type="ARBA" id="ARBA00023268"/>
    </source>
</evidence>
<name>A0A3M8PXU9_9GAMM</name>
<dbReference type="GO" id="GO:0008703">
    <property type="term" value="F:5-amino-6-(5-phosphoribosylamino)uracil reductase activity"/>
    <property type="evidence" value="ECO:0007669"/>
    <property type="project" value="UniProtKB-EC"/>
</dbReference>
<dbReference type="UniPathway" id="UPA00275">
    <property type="reaction ID" value="UER00401"/>
</dbReference>
<dbReference type="Pfam" id="PF01872">
    <property type="entry name" value="RibD_C"/>
    <property type="match status" value="1"/>
</dbReference>
<comment type="function">
    <text evidence="1 13">Converts 2,5-diamino-6-(ribosylamino)-4(3h)-pyrimidinone 5'-phosphate into 5-amino-6-(ribosylamino)-2,4(1h,3h)-pyrimidinedione 5'-phosphate.</text>
</comment>
<dbReference type="GO" id="GO:0008835">
    <property type="term" value="F:diaminohydroxyphosphoribosylaminopyrimidine deaminase activity"/>
    <property type="evidence" value="ECO:0007669"/>
    <property type="project" value="UniProtKB-EC"/>
</dbReference>
<feature type="binding site" evidence="15">
    <location>
        <position position="171"/>
    </location>
    <ligand>
        <name>substrate</name>
    </ligand>
</feature>
<dbReference type="FunFam" id="3.40.140.10:FF:000025">
    <property type="entry name" value="Riboflavin biosynthesis protein RibD"/>
    <property type="match status" value="1"/>
</dbReference>
<keyword evidence="6 13" id="KW-0686">Riboflavin biosynthesis</keyword>
<dbReference type="AlphaFoldDB" id="A0A3M8PXU9"/>
<evidence type="ECO:0000256" key="6">
    <source>
        <dbReference type="ARBA" id="ARBA00022619"/>
    </source>
</evidence>
<dbReference type="GO" id="GO:0008270">
    <property type="term" value="F:zinc ion binding"/>
    <property type="evidence" value="ECO:0007669"/>
    <property type="project" value="InterPro"/>
</dbReference>
<dbReference type="Gene3D" id="3.40.430.10">
    <property type="entry name" value="Dihydrofolate Reductase, subunit A"/>
    <property type="match status" value="1"/>
</dbReference>
<dbReference type="EC" id="1.1.1.193" evidence="13"/>
<dbReference type="RefSeq" id="WP_123096639.1">
    <property type="nucleotide sequence ID" value="NZ_RIZG01000011.1"/>
</dbReference>
<comment type="cofactor">
    <cofactor evidence="13 16">
        <name>Zn(2+)</name>
        <dbReference type="ChEBI" id="CHEBI:29105"/>
    </cofactor>
    <text evidence="13 16">Binds 1 zinc ion.</text>
</comment>
<dbReference type="PROSITE" id="PS51747">
    <property type="entry name" value="CYT_DCMP_DEAMINASES_2"/>
    <property type="match status" value="1"/>
</dbReference>
<dbReference type="InterPro" id="IPR004794">
    <property type="entry name" value="Eubact_RibD"/>
</dbReference>
<dbReference type="Pfam" id="PF00383">
    <property type="entry name" value="dCMP_cyt_deam_1"/>
    <property type="match status" value="1"/>
</dbReference>
<keyword evidence="19" id="KW-1185">Reference proteome</keyword>
<evidence type="ECO:0000256" key="2">
    <source>
        <dbReference type="ARBA" id="ARBA00004882"/>
    </source>
</evidence>
<evidence type="ECO:0000256" key="5">
    <source>
        <dbReference type="ARBA" id="ARBA00007417"/>
    </source>
</evidence>
<sequence length="384" mass="41418">MTLNNHEYWMAKAIQLAQQGLYTTHPNPRVGCVLVKDDQLIGQGFHAKAGEGHAEVNALADAKQAVDGATAYVTLEPCSHQGKTPPCADALIKAGVARVVYGMQDPNPEVSGKGLAKLKKAGIEIIGPVLEAECEALNPGFIKRMREGLPFVRVKLAMSLDGRTAMESGESQWITGPEARLDVQRLRAQSDAIVTGIGSVLADNPSMTVRIDNNDQDADPKSVRQPLRVIMDTALSILPEAKILYPAHQVCVFSVAEEVEPEHQDVLCKKGVTVRFAPRGEDGRLDLLDAMEQLADLGINEVLLEAGAELAGGFLQAGLVDEIVVYMAPKLLGSSARPLFTLPLETMSEAVELTLTSVSQVGQDVRLVYLPSYLDEDSEEDDDE</sequence>
<protein>
    <recommendedName>
        <fullName evidence="13">Riboflavin biosynthesis protein RibD</fullName>
    </recommendedName>
    <domain>
        <recommendedName>
            <fullName evidence="13">Diaminohydroxyphosphoribosylaminopyrimidine deaminase</fullName>
            <shortName evidence="13">DRAP deaminase</shortName>
            <ecNumber evidence="13">3.5.4.26</ecNumber>
        </recommendedName>
        <alternativeName>
            <fullName evidence="13">Riboflavin-specific deaminase</fullName>
        </alternativeName>
    </domain>
    <domain>
        <recommendedName>
            <fullName evidence="13">5-amino-6-(5-phosphoribosylamino)uracil reductase</fullName>
            <ecNumber evidence="13">1.1.1.193</ecNumber>
        </recommendedName>
        <alternativeName>
            <fullName evidence="13">HTP reductase</fullName>
        </alternativeName>
    </domain>
</protein>
<reference evidence="18 19" key="1">
    <citation type="journal article" date="2012" name="Int. J. Syst. Evol. Microbiol.">
        <title>Marinomonas hwangdonensis sp. nov., isolated from seawater.</title>
        <authorList>
            <person name="Jung Y.T."/>
            <person name="Oh T.K."/>
            <person name="Yoon J.H."/>
        </authorList>
    </citation>
    <scope>NUCLEOTIDE SEQUENCE [LARGE SCALE GENOMIC DNA]</scope>
    <source>
        <strain evidence="18 19">HDW-15</strain>
    </source>
</reference>
<dbReference type="InterPro" id="IPR002125">
    <property type="entry name" value="CMP_dCMP_dom"/>
</dbReference>
<evidence type="ECO:0000256" key="9">
    <source>
        <dbReference type="ARBA" id="ARBA00022833"/>
    </source>
</evidence>
<dbReference type="CDD" id="cd01284">
    <property type="entry name" value="Riboflavin_deaminase-reductase"/>
    <property type="match status" value="1"/>
</dbReference>
<dbReference type="EC" id="3.5.4.26" evidence="13"/>
<comment type="catalytic activity">
    <reaction evidence="13">
        <text>2,5-diamino-6-hydroxy-4-(5-phosphoribosylamino)-pyrimidine + H2O + H(+) = 5-amino-6-(5-phospho-D-ribosylamino)uracil + NH4(+)</text>
        <dbReference type="Rhea" id="RHEA:21868"/>
        <dbReference type="ChEBI" id="CHEBI:15377"/>
        <dbReference type="ChEBI" id="CHEBI:15378"/>
        <dbReference type="ChEBI" id="CHEBI:28938"/>
        <dbReference type="ChEBI" id="CHEBI:58453"/>
        <dbReference type="ChEBI" id="CHEBI:58614"/>
        <dbReference type="EC" id="3.5.4.26"/>
    </reaction>
</comment>
<evidence type="ECO:0000256" key="13">
    <source>
        <dbReference type="PIRNR" id="PIRNR006769"/>
    </source>
</evidence>
<comment type="similarity">
    <text evidence="4 13">In the N-terminal section; belongs to the cytidine and deoxycytidylate deaminase family.</text>
</comment>
<dbReference type="Proteomes" id="UP000280507">
    <property type="component" value="Unassembled WGS sequence"/>
</dbReference>
<dbReference type="InterPro" id="IPR016192">
    <property type="entry name" value="APOBEC/CMP_deaminase_Zn-bd"/>
</dbReference>
<dbReference type="OrthoDB" id="9800865at2"/>
<feature type="binding site" evidence="15">
    <location>
        <position position="233"/>
    </location>
    <ligand>
        <name>NADP(+)</name>
        <dbReference type="ChEBI" id="CHEBI:58349"/>
    </ligand>
</feature>
<feature type="binding site" evidence="15">
    <location>
        <position position="210"/>
    </location>
    <ligand>
        <name>substrate</name>
    </ligand>
</feature>
<dbReference type="NCBIfam" id="TIGR00326">
    <property type="entry name" value="eubact_ribD"/>
    <property type="match status" value="1"/>
</dbReference>
<evidence type="ECO:0000256" key="15">
    <source>
        <dbReference type="PIRSR" id="PIRSR006769-2"/>
    </source>
</evidence>
<comment type="pathway">
    <text evidence="2 13">Cofactor biosynthesis; riboflavin biosynthesis; 5-amino-6-(D-ribitylamino)uracil from GTP: step 2/4.</text>
</comment>
<dbReference type="PIRSF" id="PIRSF006769">
    <property type="entry name" value="RibD"/>
    <property type="match status" value="1"/>
</dbReference>
<dbReference type="PANTHER" id="PTHR38011">
    <property type="entry name" value="DIHYDROFOLATE REDUCTASE FAMILY PROTEIN (AFU_ORTHOLOGUE AFUA_8G06820)"/>
    <property type="match status" value="1"/>
</dbReference>
<dbReference type="EMBL" id="RIZG01000011">
    <property type="protein sequence ID" value="RNF48683.1"/>
    <property type="molecule type" value="Genomic_DNA"/>
</dbReference>
<gene>
    <name evidence="18" type="primary">ribD</name>
    <name evidence="18" type="ORF">EBI00_14340</name>
</gene>
<keyword evidence="10 13" id="KW-0521">NADP</keyword>
<evidence type="ECO:0000259" key="17">
    <source>
        <dbReference type="PROSITE" id="PS51747"/>
    </source>
</evidence>
<comment type="pathway">
    <text evidence="3 13">Cofactor biosynthesis; riboflavin biosynthesis; 5-amino-6-(D-ribitylamino)uracil from GTP: step 3/4.</text>
</comment>
<keyword evidence="12" id="KW-0511">Multifunctional enzyme</keyword>
<feature type="binding site" evidence="15">
    <location>
        <begin position="307"/>
        <end position="313"/>
    </location>
    <ligand>
        <name>NADP(+)</name>
        <dbReference type="ChEBI" id="CHEBI:58349"/>
    </ligand>
</feature>
<dbReference type="InterPro" id="IPR050765">
    <property type="entry name" value="Riboflavin_Biosynth_HTPR"/>
</dbReference>
<evidence type="ECO:0000256" key="7">
    <source>
        <dbReference type="ARBA" id="ARBA00022723"/>
    </source>
</evidence>
<organism evidence="18 19">
    <name type="scientific">Marinomonas hwangdonensis</name>
    <dbReference type="NCBI Taxonomy" id="1053647"/>
    <lineage>
        <taxon>Bacteria</taxon>
        <taxon>Pseudomonadati</taxon>
        <taxon>Pseudomonadota</taxon>
        <taxon>Gammaproteobacteria</taxon>
        <taxon>Oceanospirillales</taxon>
        <taxon>Oceanospirillaceae</taxon>
        <taxon>Marinomonas</taxon>
    </lineage>
</organism>
<evidence type="ECO:0000256" key="8">
    <source>
        <dbReference type="ARBA" id="ARBA00022801"/>
    </source>
</evidence>
<feature type="binding site" evidence="15">
    <location>
        <position position="173"/>
    </location>
    <ligand>
        <name>NADP(+)</name>
        <dbReference type="ChEBI" id="CHEBI:58349"/>
    </ligand>
</feature>
<dbReference type="SUPFAM" id="SSF53597">
    <property type="entry name" value="Dihydrofolate reductase-like"/>
    <property type="match status" value="1"/>
</dbReference>
<dbReference type="NCBIfam" id="TIGR00227">
    <property type="entry name" value="ribD_Cterm"/>
    <property type="match status" value="1"/>
</dbReference>
<feature type="binding site" evidence="15">
    <location>
        <position position="157"/>
    </location>
    <ligand>
        <name>NADP(+)</name>
        <dbReference type="ChEBI" id="CHEBI:58349"/>
    </ligand>
</feature>
<keyword evidence="11 13" id="KW-0560">Oxidoreductase</keyword>
<dbReference type="SUPFAM" id="SSF53927">
    <property type="entry name" value="Cytidine deaminase-like"/>
    <property type="match status" value="1"/>
</dbReference>
<dbReference type="InterPro" id="IPR016193">
    <property type="entry name" value="Cytidine_deaminase-like"/>
</dbReference>
<dbReference type="GO" id="GO:0050661">
    <property type="term" value="F:NADP binding"/>
    <property type="evidence" value="ECO:0007669"/>
    <property type="project" value="InterPro"/>
</dbReference>
<feature type="binding site" evidence="16">
    <location>
        <position position="87"/>
    </location>
    <ligand>
        <name>Zn(2+)</name>
        <dbReference type="ChEBI" id="CHEBI:29105"/>
        <note>catalytic</note>
    </ligand>
</feature>
<dbReference type="InterPro" id="IPR024072">
    <property type="entry name" value="DHFR-like_dom_sf"/>
</dbReference>
<dbReference type="PANTHER" id="PTHR38011:SF7">
    <property type="entry name" value="2,5-DIAMINO-6-RIBOSYLAMINO-4(3H)-PYRIMIDINONE 5'-PHOSPHATE REDUCTASE"/>
    <property type="match status" value="1"/>
</dbReference>
<evidence type="ECO:0000256" key="14">
    <source>
        <dbReference type="PIRSR" id="PIRSR006769-1"/>
    </source>
</evidence>
<comment type="similarity">
    <text evidence="5 13">In the C-terminal section; belongs to the HTP reductase family.</text>
</comment>
<comment type="caution">
    <text evidence="18">The sequence shown here is derived from an EMBL/GenBank/DDBJ whole genome shotgun (WGS) entry which is preliminary data.</text>
</comment>
<accession>A0A3M8PXU9</accession>
<evidence type="ECO:0000256" key="1">
    <source>
        <dbReference type="ARBA" id="ARBA00002151"/>
    </source>
</evidence>
<keyword evidence="8 13" id="KW-0378">Hydrolase</keyword>
<evidence type="ECO:0000256" key="11">
    <source>
        <dbReference type="ARBA" id="ARBA00023002"/>
    </source>
</evidence>
<dbReference type="InterPro" id="IPR011549">
    <property type="entry name" value="RibD_C"/>
</dbReference>
<feature type="domain" description="CMP/dCMP-type deaminase" evidence="17">
    <location>
        <begin position="4"/>
        <end position="118"/>
    </location>
</feature>
<evidence type="ECO:0000256" key="3">
    <source>
        <dbReference type="ARBA" id="ARBA00004910"/>
    </source>
</evidence>
<keyword evidence="9 13" id="KW-0862">Zinc</keyword>
<feature type="binding site" evidence="15">
    <location>
        <position position="187"/>
    </location>
    <ligand>
        <name>substrate</name>
    </ligand>
</feature>
<dbReference type="PROSITE" id="PS00903">
    <property type="entry name" value="CYT_DCMP_DEAMINASES_1"/>
    <property type="match status" value="1"/>
</dbReference>
<evidence type="ECO:0000256" key="10">
    <source>
        <dbReference type="ARBA" id="ARBA00022857"/>
    </source>
</evidence>
<comment type="catalytic activity">
    <reaction evidence="13">
        <text>5-amino-6-(5-phospho-D-ribitylamino)uracil + NADP(+) = 5-amino-6-(5-phospho-D-ribosylamino)uracil + NADPH + H(+)</text>
        <dbReference type="Rhea" id="RHEA:17845"/>
        <dbReference type="ChEBI" id="CHEBI:15378"/>
        <dbReference type="ChEBI" id="CHEBI:57783"/>
        <dbReference type="ChEBI" id="CHEBI:58349"/>
        <dbReference type="ChEBI" id="CHEBI:58421"/>
        <dbReference type="ChEBI" id="CHEBI:58453"/>
        <dbReference type="EC" id="1.1.1.193"/>
    </reaction>
</comment>
<feature type="binding site" evidence="15">
    <location>
        <position position="203"/>
    </location>
    <ligand>
        <name>substrate</name>
    </ligand>
</feature>
<feature type="binding site" evidence="15">
    <location>
        <position position="305"/>
    </location>
    <ligand>
        <name>substrate</name>
    </ligand>
</feature>
<evidence type="ECO:0000256" key="16">
    <source>
        <dbReference type="PIRSR" id="PIRSR006769-3"/>
    </source>
</evidence>
<keyword evidence="7 13" id="KW-0479">Metal-binding</keyword>
<feature type="binding site" evidence="16">
    <location>
        <position position="53"/>
    </location>
    <ligand>
        <name>Zn(2+)</name>
        <dbReference type="ChEBI" id="CHEBI:29105"/>
        <note>catalytic</note>
    </ligand>
</feature>
<proteinExistence type="inferred from homology"/>
<evidence type="ECO:0000256" key="4">
    <source>
        <dbReference type="ARBA" id="ARBA00005259"/>
    </source>
</evidence>